<accession>A0A7J9BPE4</accession>
<gene>
    <name evidence="1" type="ORF">Gogos_011455</name>
</gene>
<keyword evidence="2" id="KW-1185">Reference proteome</keyword>
<reference evidence="1 2" key="1">
    <citation type="journal article" date="2019" name="Genome Biol. Evol.">
        <title>Insights into the evolution of the New World diploid cottons (Gossypium, subgenus Houzingenia) based on genome sequencing.</title>
        <authorList>
            <person name="Grover C.E."/>
            <person name="Arick M.A. 2nd"/>
            <person name="Thrash A."/>
            <person name="Conover J.L."/>
            <person name="Sanders W.S."/>
            <person name="Peterson D.G."/>
            <person name="Frelichowski J.E."/>
            <person name="Scheffler J.A."/>
            <person name="Scheffler B.E."/>
            <person name="Wendel J.F."/>
        </authorList>
    </citation>
    <scope>NUCLEOTIDE SEQUENCE [LARGE SCALE GENOMIC DNA]</scope>
    <source>
        <strain evidence="1">5</strain>
        <tissue evidence="1">Leaf</tissue>
    </source>
</reference>
<evidence type="ECO:0000313" key="1">
    <source>
        <dbReference type="EMBL" id="MBA0738042.1"/>
    </source>
</evidence>
<sequence length="80" mass="9355">MNLRLLQQSHQPRCLRLASLMVTISFPRFFLRLLRAVSTLKAMVSLVASRRSPLEKPIQIHEAEGRSSRQRKFRVHLQCD</sequence>
<dbReference type="Proteomes" id="UP000593579">
    <property type="component" value="Unassembled WGS sequence"/>
</dbReference>
<name>A0A7J9BPE4_GOSGO</name>
<protein>
    <submittedName>
        <fullName evidence="1">Uncharacterized protein</fullName>
    </submittedName>
</protein>
<dbReference type="OrthoDB" id="1858506at2759"/>
<evidence type="ECO:0000313" key="2">
    <source>
        <dbReference type="Proteomes" id="UP000593579"/>
    </source>
</evidence>
<dbReference type="AlphaFoldDB" id="A0A7J9BPE4"/>
<dbReference type="EMBL" id="JABEZY010000005">
    <property type="protein sequence ID" value="MBA0738042.1"/>
    <property type="molecule type" value="Genomic_DNA"/>
</dbReference>
<proteinExistence type="predicted"/>
<comment type="caution">
    <text evidence="1">The sequence shown here is derived from an EMBL/GenBank/DDBJ whole genome shotgun (WGS) entry which is preliminary data.</text>
</comment>
<organism evidence="1 2">
    <name type="scientific">Gossypium gossypioides</name>
    <name type="common">Mexican cotton</name>
    <name type="synonym">Selera gossypioides</name>
    <dbReference type="NCBI Taxonomy" id="34282"/>
    <lineage>
        <taxon>Eukaryota</taxon>
        <taxon>Viridiplantae</taxon>
        <taxon>Streptophyta</taxon>
        <taxon>Embryophyta</taxon>
        <taxon>Tracheophyta</taxon>
        <taxon>Spermatophyta</taxon>
        <taxon>Magnoliopsida</taxon>
        <taxon>eudicotyledons</taxon>
        <taxon>Gunneridae</taxon>
        <taxon>Pentapetalae</taxon>
        <taxon>rosids</taxon>
        <taxon>malvids</taxon>
        <taxon>Malvales</taxon>
        <taxon>Malvaceae</taxon>
        <taxon>Malvoideae</taxon>
        <taxon>Gossypium</taxon>
    </lineage>
</organism>